<protein>
    <submittedName>
        <fullName evidence="2">Uncharacterized protein</fullName>
    </submittedName>
</protein>
<feature type="compositionally biased region" description="Polar residues" evidence="1">
    <location>
        <begin position="171"/>
        <end position="186"/>
    </location>
</feature>
<evidence type="ECO:0000256" key="1">
    <source>
        <dbReference type="SAM" id="MobiDB-lite"/>
    </source>
</evidence>
<dbReference type="Proteomes" id="UP000027120">
    <property type="component" value="Unassembled WGS sequence"/>
</dbReference>
<dbReference type="PaxDb" id="2711-XP_006470323.1"/>
<dbReference type="PANTHER" id="PTHR33095">
    <property type="entry name" value="OS07G0619500 PROTEIN"/>
    <property type="match status" value="1"/>
</dbReference>
<sequence length="323" mass="35761">MQQQQDGSLSMSSAAVSFCPSFNSYASERIVNIAAKVSEEFRDEESKSESKVLLEEEEEEEEYVDEDDEFEFVSTIADLDSRLFLDGEIRQVFPVFNRSLLLNEVCDDHDRGNEGGHAAAALKKLFIDDHDDDDDDDAGRQASSSSSSSSDEDEPEPEPNMNVTFCIWSPKRNNNPTSSASPLQSPSRCKKSNSTGSSSSSTPSKKWFKLRDLLRRSNSDGKDSFVFLNKPKNNNNNNNKNSSSSSNSHADSSKEKKVKSGKSKAKAKTKAQAAAVSAHEAFYVKNRAIKQGDKKKSYLPYRQDLLGVFANYNGLAKTLPPSF</sequence>
<dbReference type="eggNOG" id="ENOG502RZTU">
    <property type="taxonomic scope" value="Eukaryota"/>
</dbReference>
<organism evidence="2 3">
    <name type="scientific">Citrus sinensis</name>
    <name type="common">Sweet orange</name>
    <name type="synonym">Citrus aurantium var. sinensis</name>
    <dbReference type="NCBI Taxonomy" id="2711"/>
    <lineage>
        <taxon>Eukaryota</taxon>
        <taxon>Viridiplantae</taxon>
        <taxon>Streptophyta</taxon>
        <taxon>Embryophyta</taxon>
        <taxon>Tracheophyta</taxon>
        <taxon>Spermatophyta</taxon>
        <taxon>Magnoliopsida</taxon>
        <taxon>eudicotyledons</taxon>
        <taxon>Gunneridae</taxon>
        <taxon>Pentapetalae</taxon>
        <taxon>rosids</taxon>
        <taxon>malvids</taxon>
        <taxon>Sapindales</taxon>
        <taxon>Rutaceae</taxon>
        <taxon>Aurantioideae</taxon>
        <taxon>Citrus</taxon>
    </lineage>
</organism>
<dbReference type="InterPro" id="IPR012442">
    <property type="entry name" value="DUF1645_plant"/>
</dbReference>
<evidence type="ECO:0000313" key="3">
    <source>
        <dbReference type="Proteomes" id="UP000027120"/>
    </source>
</evidence>
<feature type="region of interest" description="Disordered" evidence="1">
    <location>
        <begin position="220"/>
        <end position="271"/>
    </location>
</feature>
<dbReference type="EMBL" id="KK784900">
    <property type="protein sequence ID" value="KDO66159.1"/>
    <property type="molecule type" value="Genomic_DNA"/>
</dbReference>
<feature type="compositionally biased region" description="Low complexity" evidence="1">
    <location>
        <begin position="192"/>
        <end position="205"/>
    </location>
</feature>
<feature type="region of interest" description="Disordered" evidence="1">
    <location>
        <begin position="129"/>
        <end position="205"/>
    </location>
</feature>
<feature type="compositionally biased region" description="Low complexity" evidence="1">
    <location>
        <begin position="140"/>
        <end position="149"/>
    </location>
</feature>
<feature type="region of interest" description="Disordered" evidence="1">
    <location>
        <begin position="42"/>
        <end position="68"/>
    </location>
</feature>
<feature type="compositionally biased region" description="Low complexity" evidence="1">
    <location>
        <begin position="229"/>
        <end position="248"/>
    </location>
</feature>
<feature type="compositionally biased region" description="Basic residues" evidence="1">
    <location>
        <begin position="256"/>
        <end position="269"/>
    </location>
</feature>
<gene>
    <name evidence="2" type="ORF">CISIN_1g037100mg</name>
</gene>
<dbReference type="STRING" id="2711.A0A067FFK3"/>
<feature type="compositionally biased region" description="Basic and acidic residues" evidence="1">
    <location>
        <begin position="42"/>
        <end position="54"/>
    </location>
</feature>
<dbReference type="AlphaFoldDB" id="A0A067FFK3"/>
<evidence type="ECO:0000313" key="2">
    <source>
        <dbReference type="EMBL" id="KDO66159.1"/>
    </source>
</evidence>
<dbReference type="Pfam" id="PF07816">
    <property type="entry name" value="DUF1645"/>
    <property type="match status" value="1"/>
</dbReference>
<feature type="compositionally biased region" description="Acidic residues" evidence="1">
    <location>
        <begin position="55"/>
        <end position="68"/>
    </location>
</feature>
<accession>A0A067FFK3</accession>
<reference evidence="2 3" key="1">
    <citation type="submission" date="2014-04" db="EMBL/GenBank/DDBJ databases">
        <authorList>
            <consortium name="International Citrus Genome Consortium"/>
            <person name="Gmitter F."/>
            <person name="Chen C."/>
            <person name="Farmerie W."/>
            <person name="Harkins T."/>
            <person name="Desany B."/>
            <person name="Mohiuddin M."/>
            <person name="Kodira C."/>
            <person name="Borodovsky M."/>
            <person name="Lomsadze A."/>
            <person name="Burns P."/>
            <person name="Jenkins J."/>
            <person name="Prochnik S."/>
            <person name="Shu S."/>
            <person name="Chapman J."/>
            <person name="Pitluck S."/>
            <person name="Schmutz J."/>
            <person name="Rokhsar D."/>
        </authorList>
    </citation>
    <scope>NUCLEOTIDE SEQUENCE</scope>
</reference>
<proteinExistence type="predicted"/>
<name>A0A067FFK3_CITSI</name>
<dbReference type="PANTHER" id="PTHR33095:SF101">
    <property type="entry name" value="DUF1645 DOMAIN-CONTAINING PROTEIN"/>
    <property type="match status" value="1"/>
</dbReference>
<keyword evidence="3" id="KW-1185">Reference proteome</keyword>